<dbReference type="Gene3D" id="3.90.245.10">
    <property type="entry name" value="Ribonucleoside hydrolase-like"/>
    <property type="match status" value="1"/>
</dbReference>
<reference evidence="4 5" key="1">
    <citation type="submission" date="2019-02" db="EMBL/GenBank/DDBJ databases">
        <title>Deep-cultivation of Planctomycetes and their phenomic and genomic characterization uncovers novel biology.</title>
        <authorList>
            <person name="Wiegand S."/>
            <person name="Jogler M."/>
            <person name="Boedeker C."/>
            <person name="Pinto D."/>
            <person name="Vollmers J."/>
            <person name="Rivas-Marin E."/>
            <person name="Kohn T."/>
            <person name="Peeters S.H."/>
            <person name="Heuer A."/>
            <person name="Rast P."/>
            <person name="Oberbeckmann S."/>
            <person name="Bunk B."/>
            <person name="Jeske O."/>
            <person name="Meyerdierks A."/>
            <person name="Storesund J.E."/>
            <person name="Kallscheuer N."/>
            <person name="Luecker S."/>
            <person name="Lage O.M."/>
            <person name="Pohl T."/>
            <person name="Merkel B.J."/>
            <person name="Hornburger P."/>
            <person name="Mueller R.-W."/>
            <person name="Bruemmer F."/>
            <person name="Labrenz M."/>
            <person name="Spormann A.M."/>
            <person name="Op den Camp H."/>
            <person name="Overmann J."/>
            <person name="Amann R."/>
            <person name="Jetten M.S.M."/>
            <person name="Mascher T."/>
            <person name="Medema M.H."/>
            <person name="Devos D.P."/>
            <person name="Kaster A.-K."/>
            <person name="Ovreas L."/>
            <person name="Rohde M."/>
            <person name="Galperin M.Y."/>
            <person name="Jogler C."/>
        </authorList>
    </citation>
    <scope>NUCLEOTIDE SEQUENCE [LARGE SCALE GENOMIC DNA]</scope>
    <source>
        <strain evidence="4 5">K23_9</strain>
    </source>
</reference>
<dbReference type="GO" id="GO:0005829">
    <property type="term" value="C:cytosol"/>
    <property type="evidence" value="ECO:0007669"/>
    <property type="project" value="TreeGrafter"/>
</dbReference>
<dbReference type="GO" id="GO:0006152">
    <property type="term" value="P:purine nucleoside catabolic process"/>
    <property type="evidence" value="ECO:0007669"/>
    <property type="project" value="TreeGrafter"/>
</dbReference>
<keyword evidence="2" id="KW-0326">Glycosidase</keyword>
<dbReference type="Pfam" id="PF01156">
    <property type="entry name" value="IU_nuc_hydro"/>
    <property type="match status" value="1"/>
</dbReference>
<accession>A0A517NS37</accession>
<dbReference type="Proteomes" id="UP000319817">
    <property type="component" value="Chromosome"/>
</dbReference>
<evidence type="ECO:0000313" key="4">
    <source>
        <dbReference type="EMBL" id="QDT09947.1"/>
    </source>
</evidence>
<dbReference type="SUPFAM" id="SSF53590">
    <property type="entry name" value="Nucleoside hydrolase"/>
    <property type="match status" value="1"/>
</dbReference>
<evidence type="ECO:0000256" key="2">
    <source>
        <dbReference type="ARBA" id="ARBA00023295"/>
    </source>
</evidence>
<dbReference type="InterPro" id="IPR036452">
    <property type="entry name" value="Ribo_hydro-like"/>
</dbReference>
<evidence type="ECO:0000256" key="1">
    <source>
        <dbReference type="ARBA" id="ARBA00022801"/>
    </source>
</evidence>
<dbReference type="EMBL" id="CP036526">
    <property type="protein sequence ID" value="QDT09947.1"/>
    <property type="molecule type" value="Genomic_DNA"/>
</dbReference>
<feature type="domain" description="Inosine/uridine-preferring nucleoside hydrolase" evidence="3">
    <location>
        <begin position="28"/>
        <end position="267"/>
    </location>
</feature>
<gene>
    <name evidence="4" type="ORF">K239x_19000</name>
</gene>
<name>A0A517NS37_9BACT</name>
<evidence type="ECO:0000259" key="3">
    <source>
        <dbReference type="Pfam" id="PF01156"/>
    </source>
</evidence>
<dbReference type="PANTHER" id="PTHR12304:SF4">
    <property type="entry name" value="URIDINE NUCLEOSIDASE"/>
    <property type="match status" value="1"/>
</dbReference>
<dbReference type="RefSeq" id="WP_419189858.1">
    <property type="nucleotide sequence ID" value="NZ_CP036526.1"/>
</dbReference>
<sequence>MTFRLFISLIVLWVGATGFCEERVRPKLILDADTANEIDDMYSIVRMLRQDHFDVLGVSSAQWFHYLGDPNSVQASQKINESLASLLGRTDLSLPLGADRPVGKPWGGTDARDSAAAQFIIQHAKSLPDGQQLHVVCLGASTNLASAIKLAPEIAPKIKAYLMGFRYDAAKRVWNKSEFNVRRDLNAADLLLDQPDLELHIMSADVSGELKFDRDETFRRQQTMGDLGEFLTSQWKTKFASSKTWVMWDLAVVEALLRPELASERQVDTPPENTPRKVWVYDHIDVKKMSDDYWRVALEGG</sequence>
<organism evidence="4 5">
    <name type="scientific">Stieleria marina</name>
    <dbReference type="NCBI Taxonomy" id="1930275"/>
    <lineage>
        <taxon>Bacteria</taxon>
        <taxon>Pseudomonadati</taxon>
        <taxon>Planctomycetota</taxon>
        <taxon>Planctomycetia</taxon>
        <taxon>Pirellulales</taxon>
        <taxon>Pirellulaceae</taxon>
        <taxon>Stieleria</taxon>
    </lineage>
</organism>
<dbReference type="AlphaFoldDB" id="A0A517NS37"/>
<proteinExistence type="predicted"/>
<dbReference type="InterPro" id="IPR023186">
    <property type="entry name" value="IUNH"/>
</dbReference>
<dbReference type="PANTHER" id="PTHR12304">
    <property type="entry name" value="INOSINE-URIDINE PREFERRING NUCLEOSIDE HYDROLASE"/>
    <property type="match status" value="1"/>
</dbReference>
<dbReference type="GO" id="GO:0008477">
    <property type="term" value="F:purine nucleosidase activity"/>
    <property type="evidence" value="ECO:0007669"/>
    <property type="project" value="TreeGrafter"/>
</dbReference>
<keyword evidence="1 4" id="KW-0378">Hydrolase</keyword>
<evidence type="ECO:0000313" key="5">
    <source>
        <dbReference type="Proteomes" id="UP000319817"/>
    </source>
</evidence>
<dbReference type="InterPro" id="IPR001910">
    <property type="entry name" value="Inosine/uridine_hydrolase_dom"/>
</dbReference>
<keyword evidence="5" id="KW-1185">Reference proteome</keyword>
<protein>
    <submittedName>
        <fullName evidence="4">Ribonucleoside hydrolase RihC</fullName>
    </submittedName>
</protein>